<keyword evidence="3" id="KW-1185">Reference proteome</keyword>
<organism evidence="2 3">
    <name type="scientific">Ancylobacter oerskovii</name>
    <dbReference type="NCBI Taxonomy" id="459519"/>
    <lineage>
        <taxon>Bacteria</taxon>
        <taxon>Pseudomonadati</taxon>
        <taxon>Pseudomonadota</taxon>
        <taxon>Alphaproteobacteria</taxon>
        <taxon>Hyphomicrobiales</taxon>
        <taxon>Xanthobacteraceae</taxon>
        <taxon>Ancylobacter</taxon>
    </lineage>
</organism>
<dbReference type="InterPro" id="IPR009826">
    <property type="entry name" value="DNA_circ_N"/>
</dbReference>
<name>A0ABW4Z375_9HYPH</name>
<accession>A0ABW4Z375</accession>
<protein>
    <submittedName>
        <fullName evidence="2">DNA circularization N-terminal domain-containing protein</fullName>
    </submittedName>
</protein>
<dbReference type="EMBL" id="JBHUHD010000001">
    <property type="protein sequence ID" value="MFD2142888.1"/>
    <property type="molecule type" value="Genomic_DNA"/>
</dbReference>
<proteinExistence type="predicted"/>
<dbReference type="RefSeq" id="WP_213356152.1">
    <property type="nucleotide sequence ID" value="NZ_JAHBGB010000044.1"/>
</dbReference>
<feature type="domain" description="DNA circulation N-terminal" evidence="1">
    <location>
        <begin position="4"/>
        <end position="83"/>
    </location>
</feature>
<evidence type="ECO:0000313" key="3">
    <source>
        <dbReference type="Proteomes" id="UP001597299"/>
    </source>
</evidence>
<evidence type="ECO:0000313" key="2">
    <source>
        <dbReference type="EMBL" id="MFD2142888.1"/>
    </source>
</evidence>
<sequence length="398" mass="42336">MAYLPATFRGVRFHVLEVAPARGKRVEVHEFPKRDTPYAESFGRLARRYAFRAFMLGRDAALRAEALALACEVDGAGLLTLPSAAPVLVECLGITNTESVDHGRMVMLDMAFVEKGDAPGLLGFIVTSVAAINAVVAVAAAIVDLFTAAVDDMGPEAQRIANEAVIEHCDAVSALHVLPVDPLSHAHMRLAIGDLRSNPAPVLVAAAAIPTIAEGLADTLQLPDATRAEGATTERDLAQQQREATVARASAFASAGSVLPKVSDGPEYRAVVDFIRRIWLLEYAKALASMDFASRDEADAYRADIAARFDAEIDIAATARDADLLAALRISFAATVRDLVERGRPLPALRTVKLAGTLPAVVAAHRLWQDASRAAEVATYAGAVHPGFMPREFKALSA</sequence>
<evidence type="ECO:0000259" key="1">
    <source>
        <dbReference type="Pfam" id="PF07157"/>
    </source>
</evidence>
<dbReference type="Proteomes" id="UP001597299">
    <property type="component" value="Unassembled WGS sequence"/>
</dbReference>
<reference evidence="3" key="1">
    <citation type="journal article" date="2019" name="Int. J. Syst. Evol. Microbiol.">
        <title>The Global Catalogue of Microorganisms (GCM) 10K type strain sequencing project: providing services to taxonomists for standard genome sequencing and annotation.</title>
        <authorList>
            <consortium name="The Broad Institute Genomics Platform"/>
            <consortium name="The Broad Institute Genome Sequencing Center for Infectious Disease"/>
            <person name="Wu L."/>
            <person name="Ma J."/>
        </authorList>
    </citation>
    <scope>NUCLEOTIDE SEQUENCE [LARGE SCALE GENOMIC DNA]</scope>
    <source>
        <strain evidence="3">CCM 7435</strain>
    </source>
</reference>
<gene>
    <name evidence="2" type="ORF">ACFSNC_20975</name>
</gene>
<dbReference type="Pfam" id="PF07157">
    <property type="entry name" value="DNA_circ_N"/>
    <property type="match status" value="1"/>
</dbReference>
<comment type="caution">
    <text evidence="2">The sequence shown here is derived from an EMBL/GenBank/DDBJ whole genome shotgun (WGS) entry which is preliminary data.</text>
</comment>